<dbReference type="AlphaFoldDB" id="A0A9X0AL97"/>
<proteinExistence type="predicted"/>
<evidence type="ECO:0000313" key="2">
    <source>
        <dbReference type="Proteomes" id="UP001152300"/>
    </source>
</evidence>
<organism evidence="1 2">
    <name type="scientific">Sclerotinia nivalis</name>
    <dbReference type="NCBI Taxonomy" id="352851"/>
    <lineage>
        <taxon>Eukaryota</taxon>
        <taxon>Fungi</taxon>
        <taxon>Dikarya</taxon>
        <taxon>Ascomycota</taxon>
        <taxon>Pezizomycotina</taxon>
        <taxon>Leotiomycetes</taxon>
        <taxon>Helotiales</taxon>
        <taxon>Sclerotiniaceae</taxon>
        <taxon>Sclerotinia</taxon>
    </lineage>
</organism>
<name>A0A9X0AL97_9HELO</name>
<gene>
    <name evidence="1" type="ORF">OCU04_007166</name>
</gene>
<accession>A0A9X0AL97</accession>
<keyword evidence="2" id="KW-1185">Reference proteome</keyword>
<comment type="caution">
    <text evidence="1">The sequence shown here is derived from an EMBL/GenBank/DDBJ whole genome shotgun (WGS) entry which is preliminary data.</text>
</comment>
<protein>
    <submittedName>
        <fullName evidence="1">Uncharacterized protein</fullName>
    </submittedName>
</protein>
<dbReference type="Proteomes" id="UP001152300">
    <property type="component" value="Unassembled WGS sequence"/>
</dbReference>
<sequence>MKAGFRGTGLIPFDPQAILSKLDIRIRTPTPSFIDLNYWVSQILHNPTEALLQSTLVKSRMVYHQSSSSTSIFETVLALTKSTKRLAYKNTLLNTKNRILRKANEVLSKHRRIKKIQLRNEGILTEQKTKDILSQ</sequence>
<reference evidence="1" key="1">
    <citation type="submission" date="2022-11" db="EMBL/GenBank/DDBJ databases">
        <title>Genome Resource of Sclerotinia nivalis Strain SnTB1, a Plant Pathogen Isolated from American Ginseng.</title>
        <authorList>
            <person name="Fan S."/>
        </authorList>
    </citation>
    <scope>NUCLEOTIDE SEQUENCE</scope>
    <source>
        <strain evidence="1">SnTB1</strain>
    </source>
</reference>
<dbReference type="EMBL" id="JAPEIS010000007">
    <property type="protein sequence ID" value="KAJ8064857.1"/>
    <property type="molecule type" value="Genomic_DNA"/>
</dbReference>
<evidence type="ECO:0000313" key="1">
    <source>
        <dbReference type="EMBL" id="KAJ8064857.1"/>
    </source>
</evidence>
<dbReference type="OrthoDB" id="5420958at2759"/>